<dbReference type="SUPFAM" id="SSF53383">
    <property type="entry name" value="PLP-dependent transferases"/>
    <property type="match status" value="1"/>
</dbReference>
<dbReference type="eggNOG" id="COG1167">
    <property type="taxonomic scope" value="Bacteria"/>
</dbReference>
<dbReference type="InterPro" id="IPR036390">
    <property type="entry name" value="WH_DNA-bd_sf"/>
</dbReference>
<comment type="similarity">
    <text evidence="1">In the C-terminal section; belongs to the class-I pyridoxal-phosphate-dependent aminotransferase family.</text>
</comment>
<keyword evidence="6" id="KW-0804">Transcription</keyword>
<dbReference type="CDD" id="cd00609">
    <property type="entry name" value="AAT_like"/>
    <property type="match status" value="1"/>
</dbReference>
<keyword evidence="2" id="KW-0808">Transferase</keyword>
<dbReference type="CDD" id="cd07377">
    <property type="entry name" value="WHTH_GntR"/>
    <property type="match status" value="1"/>
</dbReference>
<dbReference type="EMBL" id="AEUX02000006">
    <property type="protein sequence ID" value="EHI69907.1"/>
    <property type="molecule type" value="Genomic_DNA"/>
</dbReference>
<evidence type="ECO:0000256" key="1">
    <source>
        <dbReference type="ARBA" id="ARBA00005384"/>
    </source>
</evidence>
<dbReference type="GO" id="GO:0003677">
    <property type="term" value="F:DNA binding"/>
    <property type="evidence" value="ECO:0007669"/>
    <property type="project" value="UniProtKB-KW"/>
</dbReference>
<keyword evidence="3" id="KW-0663">Pyridoxal phosphate</keyword>
<reference evidence="8 9" key="1">
    <citation type="journal article" date="2014" name="Int. J. Syst. Evol. Microbiol.">
        <title>Phylogenomics and the dynamic genome evolution of the genus Streptococcus.</title>
        <authorList>
            <consortium name="The Broad Institute Genome Sequencing Platform"/>
            <person name="Richards V.P."/>
            <person name="Palmer S.R."/>
            <person name="Pavinski Bitar P.D."/>
            <person name="Qin X."/>
            <person name="Weinstock G.M."/>
            <person name="Highlander S.K."/>
            <person name="Town C.D."/>
            <person name="Burne R.A."/>
            <person name="Stanhope M.J."/>
        </authorList>
    </citation>
    <scope>NUCLEOTIDE SEQUENCE [LARGE SCALE GENOMIC DNA]</scope>
    <source>
        <strain evidence="8 9">707-05</strain>
    </source>
</reference>
<protein>
    <submittedName>
        <fullName evidence="8">Bacterial regulatory protein, GntR family</fullName>
    </submittedName>
</protein>
<evidence type="ECO:0000256" key="2">
    <source>
        <dbReference type="ARBA" id="ARBA00022576"/>
    </source>
</evidence>
<dbReference type="InterPro" id="IPR004839">
    <property type="entry name" value="Aminotransferase_I/II_large"/>
</dbReference>
<evidence type="ECO:0000256" key="6">
    <source>
        <dbReference type="ARBA" id="ARBA00023163"/>
    </source>
</evidence>
<dbReference type="InterPro" id="IPR000524">
    <property type="entry name" value="Tscrpt_reg_HTH_GntR"/>
</dbReference>
<dbReference type="Gene3D" id="3.40.640.10">
    <property type="entry name" value="Type I PLP-dependent aspartate aminotransferase-like (Major domain)"/>
    <property type="match status" value="1"/>
</dbReference>
<dbReference type="PANTHER" id="PTHR46577">
    <property type="entry name" value="HTH-TYPE TRANSCRIPTIONAL REGULATORY PROTEIN GABR"/>
    <property type="match status" value="1"/>
</dbReference>
<dbReference type="InterPro" id="IPR036388">
    <property type="entry name" value="WH-like_DNA-bd_sf"/>
</dbReference>
<dbReference type="SUPFAM" id="SSF46785">
    <property type="entry name" value="Winged helix' DNA-binding domain"/>
    <property type="match status" value="1"/>
</dbReference>
<dbReference type="SMART" id="SM00345">
    <property type="entry name" value="HTH_GNTR"/>
    <property type="match status" value="1"/>
</dbReference>
<dbReference type="GO" id="GO:0003700">
    <property type="term" value="F:DNA-binding transcription factor activity"/>
    <property type="evidence" value="ECO:0007669"/>
    <property type="project" value="InterPro"/>
</dbReference>
<keyword evidence="5" id="KW-0238">DNA-binding</keyword>
<dbReference type="InterPro" id="IPR015421">
    <property type="entry name" value="PyrdxlP-dep_Trfase_major"/>
</dbReference>
<dbReference type="Pfam" id="PF00392">
    <property type="entry name" value="GntR"/>
    <property type="match status" value="1"/>
</dbReference>
<dbReference type="PROSITE" id="PS50949">
    <property type="entry name" value="HTH_GNTR"/>
    <property type="match status" value="1"/>
</dbReference>
<proteinExistence type="inferred from homology"/>
<name>G5K2Z9_9STRE</name>
<keyword evidence="4" id="KW-0805">Transcription regulation</keyword>
<dbReference type="GO" id="GO:0008483">
    <property type="term" value="F:transaminase activity"/>
    <property type="evidence" value="ECO:0007669"/>
    <property type="project" value="UniProtKB-KW"/>
</dbReference>
<keyword evidence="9" id="KW-1185">Reference proteome</keyword>
<evidence type="ECO:0000313" key="9">
    <source>
        <dbReference type="Proteomes" id="UP000003330"/>
    </source>
</evidence>
<dbReference type="InterPro" id="IPR051446">
    <property type="entry name" value="HTH_trans_reg/aminotransferase"/>
</dbReference>
<dbReference type="PANTHER" id="PTHR46577:SF1">
    <property type="entry name" value="HTH-TYPE TRANSCRIPTIONAL REGULATORY PROTEIN GABR"/>
    <property type="match status" value="1"/>
</dbReference>
<dbReference type="STRING" id="764299.STRIC_1167"/>
<evidence type="ECO:0000256" key="3">
    <source>
        <dbReference type="ARBA" id="ARBA00022898"/>
    </source>
</evidence>
<organism evidence="8 9">
    <name type="scientific">Streptococcus ictaluri 707-05</name>
    <dbReference type="NCBI Taxonomy" id="764299"/>
    <lineage>
        <taxon>Bacteria</taxon>
        <taxon>Bacillati</taxon>
        <taxon>Bacillota</taxon>
        <taxon>Bacilli</taxon>
        <taxon>Lactobacillales</taxon>
        <taxon>Streptococcaceae</taxon>
        <taxon>Streptococcus</taxon>
    </lineage>
</organism>
<dbReference type="Proteomes" id="UP000003330">
    <property type="component" value="Unassembled WGS sequence"/>
</dbReference>
<accession>G5K2Z9</accession>
<evidence type="ECO:0000256" key="5">
    <source>
        <dbReference type="ARBA" id="ARBA00023125"/>
    </source>
</evidence>
<feature type="domain" description="HTH gntR-type" evidence="7">
    <location>
        <begin position="6"/>
        <end position="74"/>
    </location>
</feature>
<evidence type="ECO:0000313" key="8">
    <source>
        <dbReference type="EMBL" id="EHI69907.1"/>
    </source>
</evidence>
<gene>
    <name evidence="8" type="ORF">STRIC_1167</name>
</gene>
<dbReference type="AlphaFoldDB" id="G5K2Z9"/>
<evidence type="ECO:0000259" key="7">
    <source>
        <dbReference type="PROSITE" id="PS50949"/>
    </source>
</evidence>
<evidence type="ECO:0000256" key="4">
    <source>
        <dbReference type="ARBA" id="ARBA00023015"/>
    </source>
</evidence>
<sequence length="422" mass="49243">MGTLMTSKYQTIINDITRAINHQELQKGDKLASIRQLSKTYHCSKDTVQKALLQLKYQQLIYAIPKSGYFVLGKLNNESSHEMSLEDYNNMAYEDFRLCLNQALTSRDSYLFHYYHQAQGLEELLVSLKDHLSDTSIYAQKDQLVVTSGSQQALYILSQMPFPNYKEVLLLESPTYHQMESLVSSLNLPYQTIKRDFDGLDFKYLETLFQTGNIKFFYTISRFSNPLGLSYSKKEKERLLALAEAYDVYILEDDYLGDFARHAEPPLHYFDTNNRVIYLKSFSMSVFPAIRIGTLVLPNPLKEAFLKQKSMIDLDTNLLMQKALSLYLANGMFQKNLKVIKSFFERRQELLVMHLFPQIADSTFQISPKEIIIRLDKNSVFYQKWPRQLYQILRHNQQTYLKLDVTNEALFLIWSVQNASGR</sequence>
<dbReference type="GO" id="GO:0030170">
    <property type="term" value="F:pyridoxal phosphate binding"/>
    <property type="evidence" value="ECO:0007669"/>
    <property type="project" value="InterPro"/>
</dbReference>
<dbReference type="Gene3D" id="1.10.10.10">
    <property type="entry name" value="Winged helix-like DNA-binding domain superfamily/Winged helix DNA-binding domain"/>
    <property type="match status" value="1"/>
</dbReference>
<comment type="caution">
    <text evidence="8">The sequence shown here is derived from an EMBL/GenBank/DDBJ whole genome shotgun (WGS) entry which is preliminary data.</text>
</comment>
<dbReference type="Pfam" id="PF00155">
    <property type="entry name" value="Aminotran_1_2"/>
    <property type="match status" value="1"/>
</dbReference>
<keyword evidence="2" id="KW-0032">Aminotransferase</keyword>
<dbReference type="InterPro" id="IPR015424">
    <property type="entry name" value="PyrdxlP-dep_Trfase"/>
</dbReference>